<dbReference type="Proteomes" id="UP001232148">
    <property type="component" value="Unassembled WGS sequence"/>
</dbReference>
<keyword evidence="2" id="KW-1133">Transmembrane helix</keyword>
<comment type="caution">
    <text evidence="3">The sequence shown here is derived from an EMBL/GenBank/DDBJ whole genome shotgun (WGS) entry which is preliminary data.</text>
</comment>
<organism evidence="3 4">
    <name type="scientific">Colletotrichum zoysiae</name>
    <dbReference type="NCBI Taxonomy" id="1216348"/>
    <lineage>
        <taxon>Eukaryota</taxon>
        <taxon>Fungi</taxon>
        <taxon>Dikarya</taxon>
        <taxon>Ascomycota</taxon>
        <taxon>Pezizomycotina</taxon>
        <taxon>Sordariomycetes</taxon>
        <taxon>Hypocreomycetidae</taxon>
        <taxon>Glomerellales</taxon>
        <taxon>Glomerellaceae</taxon>
        <taxon>Colletotrichum</taxon>
        <taxon>Colletotrichum graminicola species complex</taxon>
    </lineage>
</organism>
<protein>
    <submittedName>
        <fullName evidence="3">Uncharacterized protein</fullName>
    </submittedName>
</protein>
<reference evidence="3" key="1">
    <citation type="submission" date="2021-06" db="EMBL/GenBank/DDBJ databases">
        <title>Comparative genomics, transcriptomics and evolutionary studies reveal genomic signatures of adaptation to plant cell wall in hemibiotrophic fungi.</title>
        <authorList>
            <consortium name="DOE Joint Genome Institute"/>
            <person name="Baroncelli R."/>
            <person name="Diaz J.F."/>
            <person name="Benocci T."/>
            <person name="Peng M."/>
            <person name="Battaglia E."/>
            <person name="Haridas S."/>
            <person name="Andreopoulos W."/>
            <person name="Labutti K."/>
            <person name="Pangilinan J."/>
            <person name="Floch G.L."/>
            <person name="Makela M.R."/>
            <person name="Henrissat B."/>
            <person name="Grigoriev I.V."/>
            <person name="Crouch J.A."/>
            <person name="De Vries R.P."/>
            <person name="Sukno S.A."/>
            <person name="Thon M.R."/>
        </authorList>
    </citation>
    <scope>NUCLEOTIDE SEQUENCE</scope>
    <source>
        <strain evidence="3">MAFF235873</strain>
    </source>
</reference>
<evidence type="ECO:0000256" key="1">
    <source>
        <dbReference type="SAM" id="MobiDB-lite"/>
    </source>
</evidence>
<gene>
    <name evidence="3" type="ORF">LX32DRAFT_13654</name>
</gene>
<proteinExistence type="predicted"/>
<evidence type="ECO:0000256" key="2">
    <source>
        <dbReference type="SAM" id="Phobius"/>
    </source>
</evidence>
<keyword evidence="4" id="KW-1185">Reference proteome</keyword>
<dbReference type="EMBL" id="MU842909">
    <property type="protein sequence ID" value="KAK2026706.1"/>
    <property type="molecule type" value="Genomic_DNA"/>
</dbReference>
<keyword evidence="2" id="KW-0472">Membrane</keyword>
<keyword evidence="2" id="KW-0812">Transmembrane</keyword>
<accession>A0AAD9HE80</accession>
<dbReference type="AlphaFoldDB" id="A0AAD9HE80"/>
<feature type="transmembrane region" description="Helical" evidence="2">
    <location>
        <begin position="30"/>
        <end position="55"/>
    </location>
</feature>
<evidence type="ECO:0000313" key="3">
    <source>
        <dbReference type="EMBL" id="KAK2026706.1"/>
    </source>
</evidence>
<feature type="region of interest" description="Disordered" evidence="1">
    <location>
        <begin position="1"/>
        <end position="20"/>
    </location>
</feature>
<name>A0AAD9HE80_9PEZI</name>
<sequence length="129" mass="13566">MEVGHRQHNTQLSRVGPIQPPPIQARSIPMSMLCCAVLWSTGLGSLTAAVCLSLLRTYPLLKPTRTCGSSPSNQLLLHPTSVKMRVSRTLMDGLNCMGRSVGRSVGRVAGRAGCLSGVSNAVPGSKRAG</sequence>
<evidence type="ECO:0000313" key="4">
    <source>
        <dbReference type="Proteomes" id="UP001232148"/>
    </source>
</evidence>